<dbReference type="InterPro" id="IPR015915">
    <property type="entry name" value="Kelch-typ_b-propeller"/>
</dbReference>
<dbReference type="SMART" id="SM00612">
    <property type="entry name" value="Kelch"/>
    <property type="match status" value="6"/>
</dbReference>
<dbReference type="PIRSF" id="PIRSF037037">
    <property type="entry name" value="Kelch-like_protein_gigaxonin"/>
    <property type="match status" value="1"/>
</dbReference>
<dbReference type="InterPro" id="IPR011333">
    <property type="entry name" value="SKP1/BTB/POZ_sf"/>
</dbReference>
<dbReference type="SMART" id="SM00225">
    <property type="entry name" value="BTB"/>
    <property type="match status" value="1"/>
</dbReference>
<dbReference type="Proteomes" id="UP000286415">
    <property type="component" value="Unassembled WGS sequence"/>
</dbReference>
<dbReference type="EMBL" id="NIRI02000042">
    <property type="protein sequence ID" value="KAG5447183.1"/>
    <property type="molecule type" value="Genomic_DNA"/>
</dbReference>
<dbReference type="Gene3D" id="1.25.40.420">
    <property type="match status" value="1"/>
</dbReference>
<evidence type="ECO:0000313" key="1">
    <source>
        <dbReference type="EMBL" id="KAG5447183.1"/>
    </source>
</evidence>
<dbReference type="Gene3D" id="3.30.710.10">
    <property type="entry name" value="Potassium Channel Kv1.1, Chain A"/>
    <property type="match status" value="1"/>
</dbReference>
<dbReference type="InterPro" id="IPR011705">
    <property type="entry name" value="BACK"/>
</dbReference>
<dbReference type="Pfam" id="PF24681">
    <property type="entry name" value="Kelch_KLHDC2_KLHL20_DRC7"/>
    <property type="match status" value="1"/>
</dbReference>
<dbReference type="PROSITE" id="PS50097">
    <property type="entry name" value="BTB"/>
    <property type="match status" value="1"/>
</dbReference>
<evidence type="ECO:0000313" key="2">
    <source>
        <dbReference type="Proteomes" id="UP000286415"/>
    </source>
</evidence>
<keyword evidence="2" id="KW-1185">Reference proteome</keyword>
<name>A0A8T1MDG2_CLOSI</name>
<dbReference type="InterPro" id="IPR000210">
    <property type="entry name" value="BTB/POZ_dom"/>
</dbReference>
<dbReference type="STRING" id="79923.H2KR49"/>
<dbReference type="Pfam" id="PF01344">
    <property type="entry name" value="Kelch_1"/>
    <property type="match status" value="1"/>
</dbReference>
<organism evidence="1 2">
    <name type="scientific">Clonorchis sinensis</name>
    <name type="common">Chinese liver fluke</name>
    <dbReference type="NCBI Taxonomy" id="79923"/>
    <lineage>
        <taxon>Eukaryota</taxon>
        <taxon>Metazoa</taxon>
        <taxon>Spiralia</taxon>
        <taxon>Lophotrochozoa</taxon>
        <taxon>Platyhelminthes</taxon>
        <taxon>Trematoda</taxon>
        <taxon>Digenea</taxon>
        <taxon>Opisthorchiida</taxon>
        <taxon>Opisthorchiata</taxon>
        <taxon>Opisthorchiidae</taxon>
        <taxon>Clonorchis</taxon>
    </lineage>
</organism>
<dbReference type="InterPro" id="IPR017096">
    <property type="entry name" value="BTB-kelch_protein"/>
</dbReference>
<proteinExistence type="predicted"/>
<reference evidence="1 2" key="1">
    <citation type="journal article" date="2018" name="Biotechnol. Adv.">
        <title>Improved genomic resources and new bioinformatic workflow for the carcinogenic parasite Clonorchis sinensis: Biotechnological implications.</title>
        <authorList>
            <person name="Wang D."/>
            <person name="Korhonen P.K."/>
            <person name="Gasser R.B."/>
            <person name="Young N.D."/>
        </authorList>
    </citation>
    <scope>NUCLEOTIDE SEQUENCE [LARGE SCALE GENOMIC DNA]</scope>
    <source>
        <strain evidence="1">Cs-k2</strain>
    </source>
</reference>
<dbReference type="SUPFAM" id="SSF117281">
    <property type="entry name" value="Kelch motif"/>
    <property type="match status" value="1"/>
</dbReference>
<accession>A0A8T1MDG2</accession>
<dbReference type="PANTHER" id="PTHR24412">
    <property type="entry name" value="KELCH PROTEIN"/>
    <property type="match status" value="1"/>
</dbReference>
<dbReference type="Pfam" id="PF00651">
    <property type="entry name" value="BTB"/>
    <property type="match status" value="1"/>
</dbReference>
<dbReference type="InterPro" id="IPR006652">
    <property type="entry name" value="Kelch_1"/>
</dbReference>
<dbReference type="PANTHER" id="PTHR24412:SF396">
    <property type="entry name" value="INFLUENZA VIRUS NS1A-BINDING PROTEIN"/>
    <property type="match status" value="1"/>
</dbReference>
<dbReference type="Pfam" id="PF07707">
    <property type="entry name" value="BACK"/>
    <property type="match status" value="1"/>
</dbReference>
<protein>
    <submittedName>
        <fullName evidence="1">Kelch-like protein 3</fullName>
    </submittedName>
</protein>
<gene>
    <name evidence="1" type="ORF">CSKR_106428</name>
</gene>
<sequence>MTLAPDLTGSDSERSFAPVIRFPKKSESQTETTEPACDNSPSPSFSVGEDHRMQLCDGHHQRLLATMNELRQTGRFCDVTLQAGSTKISAHKAVLASSSQYFNAMFSHPMREMDSSCITIGEVDEATLVRLMDFFYTGLIQVNVGNVQNLLQAANLLQLSPVKDACCSFVTTQLHPENCLGILRFARWHDCAALADASYQFAVERFVNVSTGKAFLTLGADEVEQLISSDRLIAPEDRVFEAVRHWVEHKFEERKQFAGRLFDQVRFGLLSRELVLQLSKSADFLVQNPWCKEHLFQTLVCRLSSSDGNSSTHPTVFRCHYSSSKVLLVPGGWNEGTLRSVEYFDFCNGRWMSGATTSVGRSETQTHNYSGIPDLEVARQRYGMAVVRSRVYVIGGVIEDKPTRTVTIFITAENRWTSGPELHFKRDRVSVAALNTKIYAMGGDCGDDLHDSVEVLDVTSGTWNIIAPMLCPRRNAGAATLNNKIYVVGGENTTHFLSSVECYDPATKSWALIASMCFPRHGPAVCALNNRLYAVGGVVNAGSGRTAECYSPKTGNWKRIADLNGFRSGAGLAAHNGRLYLVGGWNFKGNLNSTESYDPEEDTWTVAPSRMRLGRSYIGAAVVSLYRFG</sequence>
<dbReference type="SUPFAM" id="SSF54695">
    <property type="entry name" value="POZ domain"/>
    <property type="match status" value="1"/>
</dbReference>
<dbReference type="Gene3D" id="2.120.10.80">
    <property type="entry name" value="Kelch-type beta propeller"/>
    <property type="match status" value="1"/>
</dbReference>
<reference evidence="1 2" key="2">
    <citation type="journal article" date="2021" name="Genomics">
        <title>High-quality reference genome for Clonorchis sinensis.</title>
        <authorList>
            <person name="Young N.D."/>
            <person name="Stroehlein A.J."/>
            <person name="Kinkar L."/>
            <person name="Wang T."/>
            <person name="Sohn W.M."/>
            <person name="Chang B.C.H."/>
            <person name="Kaur P."/>
            <person name="Weisz D."/>
            <person name="Dudchenko O."/>
            <person name="Aiden E.L."/>
            <person name="Korhonen P.K."/>
            <person name="Gasser R.B."/>
        </authorList>
    </citation>
    <scope>NUCLEOTIDE SEQUENCE [LARGE SCALE GENOMIC DNA]</scope>
    <source>
        <strain evidence="1">Cs-k2</strain>
    </source>
</reference>
<comment type="caution">
    <text evidence="1">The sequence shown here is derived from an EMBL/GenBank/DDBJ whole genome shotgun (WGS) entry which is preliminary data.</text>
</comment>
<dbReference type="SMART" id="SM00875">
    <property type="entry name" value="BACK"/>
    <property type="match status" value="1"/>
</dbReference>
<dbReference type="OrthoDB" id="6418787at2759"/>